<feature type="binding site" evidence="5">
    <location>
        <position position="193"/>
    </location>
    <ligand>
        <name>S-adenosyl-L-methionine</name>
        <dbReference type="ChEBI" id="CHEBI:59789"/>
    </ligand>
</feature>
<organism evidence="8 9">
    <name type="scientific">Imperialibacter roseus</name>
    <dbReference type="NCBI Taxonomy" id="1324217"/>
    <lineage>
        <taxon>Bacteria</taxon>
        <taxon>Pseudomonadati</taxon>
        <taxon>Bacteroidota</taxon>
        <taxon>Cytophagia</taxon>
        <taxon>Cytophagales</taxon>
        <taxon>Flammeovirgaceae</taxon>
        <taxon>Imperialibacter</taxon>
    </lineage>
</organism>
<feature type="domain" description="Methyltransferase small" evidence="6">
    <location>
        <begin position="118"/>
        <end position="199"/>
    </location>
</feature>
<dbReference type="GO" id="GO:0032259">
    <property type="term" value="P:methylation"/>
    <property type="evidence" value="ECO:0007669"/>
    <property type="project" value="UniProtKB-KW"/>
</dbReference>
<keyword evidence="1 5" id="KW-0489">Methyltransferase</keyword>
<dbReference type="InterPro" id="IPR029063">
    <property type="entry name" value="SAM-dependent_MTases_sf"/>
</dbReference>
<dbReference type="InterPro" id="IPR004556">
    <property type="entry name" value="HemK-like"/>
</dbReference>
<accession>A0ABZ0IN68</accession>
<feature type="binding site" evidence="5">
    <location>
        <begin position="127"/>
        <end position="131"/>
    </location>
    <ligand>
        <name>S-adenosyl-L-methionine</name>
        <dbReference type="ChEBI" id="CHEBI:59789"/>
    </ligand>
</feature>
<dbReference type="NCBIfam" id="TIGR00536">
    <property type="entry name" value="hemK_fam"/>
    <property type="match status" value="1"/>
</dbReference>
<keyword evidence="2 5" id="KW-0808">Transferase</keyword>
<dbReference type="EMBL" id="CP136051">
    <property type="protein sequence ID" value="WOK06483.1"/>
    <property type="molecule type" value="Genomic_DNA"/>
</dbReference>
<dbReference type="InterPro" id="IPR050320">
    <property type="entry name" value="N5-glutamine_MTase"/>
</dbReference>
<dbReference type="Gene3D" id="3.40.50.150">
    <property type="entry name" value="Vaccinia Virus protein VP39"/>
    <property type="match status" value="1"/>
</dbReference>
<feature type="domain" description="Release factor glutamine methyltransferase N-terminal" evidence="7">
    <location>
        <begin position="27"/>
        <end position="82"/>
    </location>
</feature>
<dbReference type="Pfam" id="PF17827">
    <property type="entry name" value="PrmC_N"/>
    <property type="match status" value="1"/>
</dbReference>
<evidence type="ECO:0000259" key="7">
    <source>
        <dbReference type="Pfam" id="PF17827"/>
    </source>
</evidence>
<dbReference type="InterPro" id="IPR002052">
    <property type="entry name" value="DNA_methylase_N6_adenine_CS"/>
</dbReference>
<name>A0ABZ0IN68_9BACT</name>
<dbReference type="Gene3D" id="1.10.8.10">
    <property type="entry name" value="DNA helicase RuvA subunit, C-terminal domain"/>
    <property type="match status" value="1"/>
</dbReference>
<evidence type="ECO:0000313" key="9">
    <source>
        <dbReference type="Proteomes" id="UP001302349"/>
    </source>
</evidence>
<proteinExistence type="inferred from homology"/>
<dbReference type="RefSeq" id="WP_317489204.1">
    <property type="nucleotide sequence ID" value="NZ_CP136051.1"/>
</dbReference>
<dbReference type="Pfam" id="PF05175">
    <property type="entry name" value="MTS"/>
    <property type="match status" value="1"/>
</dbReference>
<dbReference type="InterPro" id="IPR019874">
    <property type="entry name" value="RF_methyltr_PrmC"/>
</dbReference>
<evidence type="ECO:0000256" key="4">
    <source>
        <dbReference type="ARBA" id="ARBA00048391"/>
    </source>
</evidence>
<comment type="catalytic activity">
    <reaction evidence="4 5">
        <text>L-glutaminyl-[peptide chain release factor] + S-adenosyl-L-methionine = N(5)-methyl-L-glutaminyl-[peptide chain release factor] + S-adenosyl-L-homocysteine + H(+)</text>
        <dbReference type="Rhea" id="RHEA:42896"/>
        <dbReference type="Rhea" id="RHEA-COMP:10271"/>
        <dbReference type="Rhea" id="RHEA-COMP:10272"/>
        <dbReference type="ChEBI" id="CHEBI:15378"/>
        <dbReference type="ChEBI" id="CHEBI:30011"/>
        <dbReference type="ChEBI" id="CHEBI:57856"/>
        <dbReference type="ChEBI" id="CHEBI:59789"/>
        <dbReference type="ChEBI" id="CHEBI:61891"/>
        <dbReference type="EC" id="2.1.1.297"/>
    </reaction>
</comment>
<keyword evidence="3 5" id="KW-0949">S-adenosyl-L-methionine</keyword>
<feature type="binding site" evidence="5">
    <location>
        <position position="150"/>
    </location>
    <ligand>
        <name>S-adenosyl-L-methionine</name>
        <dbReference type="ChEBI" id="CHEBI:59789"/>
    </ligand>
</feature>
<evidence type="ECO:0000256" key="2">
    <source>
        <dbReference type="ARBA" id="ARBA00022679"/>
    </source>
</evidence>
<protein>
    <recommendedName>
        <fullName evidence="5">Release factor glutamine methyltransferase</fullName>
        <shortName evidence="5">RF MTase</shortName>
        <ecNumber evidence="5">2.1.1.297</ecNumber>
    </recommendedName>
    <alternativeName>
        <fullName evidence="5">N5-glutamine methyltransferase PrmC</fullName>
    </alternativeName>
    <alternativeName>
        <fullName evidence="5">Protein-(glutamine-N5) MTase PrmC</fullName>
    </alternativeName>
    <alternativeName>
        <fullName evidence="5">Protein-glutamine N-methyltransferase PrmC</fullName>
    </alternativeName>
</protein>
<feature type="binding site" evidence="5">
    <location>
        <begin position="193"/>
        <end position="196"/>
    </location>
    <ligand>
        <name>substrate</name>
    </ligand>
</feature>
<dbReference type="NCBIfam" id="TIGR03534">
    <property type="entry name" value="RF_mod_PrmC"/>
    <property type="match status" value="1"/>
</dbReference>
<sequence length="288" mass="31959">MPIPAITSADKLFTEVANQLILICGANEAQSITGYLLEGVLGITAGDRLAKKQLELSEDDRATLDEAVKRLKNEEPVQHVVGYGWFYGRKFFVNKDVLIPRPETEELVHWIINSQKKPTKISLLDIGTGSGCIPISIKLEMPTFQCEGWDVSEPALAVARKNAGRLGAEVHFKQVNILEATIDKGAFDIIVSNPPYVRVSEKPLMSKNVLAFDPSLALFVGDNDPLIFYKRIATLAKTGLKKEGWLYFEINEAFGPEIKDLLDSLGYSQIELRQDINGKDRMVRGQVG</sequence>
<dbReference type="CDD" id="cd02440">
    <property type="entry name" value="AdoMet_MTases"/>
    <property type="match status" value="1"/>
</dbReference>
<dbReference type="PROSITE" id="PS00092">
    <property type="entry name" value="N6_MTASE"/>
    <property type="match status" value="1"/>
</dbReference>
<dbReference type="Proteomes" id="UP001302349">
    <property type="component" value="Chromosome"/>
</dbReference>
<evidence type="ECO:0000259" key="6">
    <source>
        <dbReference type="Pfam" id="PF05175"/>
    </source>
</evidence>
<dbReference type="PANTHER" id="PTHR18895">
    <property type="entry name" value="HEMK METHYLTRANSFERASE"/>
    <property type="match status" value="1"/>
</dbReference>
<dbReference type="InterPro" id="IPR007848">
    <property type="entry name" value="Small_mtfrase_dom"/>
</dbReference>
<keyword evidence="9" id="KW-1185">Reference proteome</keyword>
<gene>
    <name evidence="5 8" type="primary">prmC</name>
    <name evidence="8" type="ORF">RT717_25745</name>
</gene>
<comment type="caution">
    <text evidence="5">Lacks conserved residue(s) required for the propagation of feature annotation.</text>
</comment>
<dbReference type="EC" id="2.1.1.297" evidence="5"/>
<dbReference type="InterPro" id="IPR040758">
    <property type="entry name" value="PrmC_N"/>
</dbReference>
<comment type="similarity">
    <text evidence="5">Belongs to the protein N5-glutamine methyltransferase family. PrmC subfamily.</text>
</comment>
<reference evidence="8 9" key="1">
    <citation type="journal article" date="2023" name="Microbiol. Resour. Announc.">
        <title>Complete Genome Sequence of Imperialibacter roseus strain P4T.</title>
        <authorList>
            <person name="Tizabi D.R."/>
            <person name="Bachvaroff T."/>
            <person name="Hill R.T."/>
        </authorList>
    </citation>
    <scope>NUCLEOTIDE SEQUENCE [LARGE SCALE GENOMIC DNA]</scope>
    <source>
        <strain evidence="8 9">P4T</strain>
    </source>
</reference>
<evidence type="ECO:0000313" key="8">
    <source>
        <dbReference type="EMBL" id="WOK06483.1"/>
    </source>
</evidence>
<dbReference type="HAMAP" id="MF_02126">
    <property type="entry name" value="RF_methyltr_PrmC"/>
    <property type="match status" value="1"/>
</dbReference>
<dbReference type="SUPFAM" id="SSF53335">
    <property type="entry name" value="S-adenosyl-L-methionine-dependent methyltransferases"/>
    <property type="match status" value="1"/>
</dbReference>
<dbReference type="PANTHER" id="PTHR18895:SF74">
    <property type="entry name" value="MTRF1L RELEASE FACTOR GLUTAMINE METHYLTRANSFERASE"/>
    <property type="match status" value="1"/>
</dbReference>
<evidence type="ECO:0000256" key="1">
    <source>
        <dbReference type="ARBA" id="ARBA00022603"/>
    </source>
</evidence>
<evidence type="ECO:0000256" key="3">
    <source>
        <dbReference type="ARBA" id="ARBA00022691"/>
    </source>
</evidence>
<dbReference type="GO" id="GO:0102559">
    <property type="term" value="F:peptide chain release factor N(5)-glutamine methyltransferase activity"/>
    <property type="evidence" value="ECO:0007669"/>
    <property type="project" value="UniProtKB-EC"/>
</dbReference>
<comment type="function">
    <text evidence="5">Methylates the class 1 translation termination release factors RF1/PrfA and RF2/PrfB on the glutamine residue of the universally conserved GGQ motif.</text>
</comment>
<evidence type="ECO:0000256" key="5">
    <source>
        <dbReference type="HAMAP-Rule" id="MF_02126"/>
    </source>
</evidence>